<protein>
    <submittedName>
        <fullName evidence="2">Uncharacterized protein</fullName>
    </submittedName>
</protein>
<proteinExistence type="predicted"/>
<dbReference type="RefSeq" id="XP_031777414.1">
    <property type="nucleotide sequence ID" value="XM_031921554.2"/>
</dbReference>
<dbReference type="GeneID" id="116415913"/>
<dbReference type="EnsemblMetazoa" id="XM_031921554">
    <property type="protein sequence ID" value="XP_031777414"/>
    <property type="gene ID" value="LOC116415913"/>
</dbReference>
<organism evidence="2 3">
    <name type="scientific">Nasonia vitripennis</name>
    <name type="common">Parasitic wasp</name>
    <dbReference type="NCBI Taxonomy" id="7425"/>
    <lineage>
        <taxon>Eukaryota</taxon>
        <taxon>Metazoa</taxon>
        <taxon>Ecdysozoa</taxon>
        <taxon>Arthropoda</taxon>
        <taxon>Hexapoda</taxon>
        <taxon>Insecta</taxon>
        <taxon>Pterygota</taxon>
        <taxon>Neoptera</taxon>
        <taxon>Endopterygota</taxon>
        <taxon>Hymenoptera</taxon>
        <taxon>Apocrita</taxon>
        <taxon>Proctotrupomorpha</taxon>
        <taxon>Chalcidoidea</taxon>
        <taxon>Pteromalidae</taxon>
        <taxon>Pteromalinae</taxon>
        <taxon>Nasonia</taxon>
    </lineage>
</organism>
<dbReference type="InParanoid" id="A0A7M7T6C7"/>
<dbReference type="KEGG" id="nvi:116415913"/>
<evidence type="ECO:0000256" key="1">
    <source>
        <dbReference type="SAM" id="MobiDB-lite"/>
    </source>
</evidence>
<keyword evidence="3" id="KW-1185">Reference proteome</keyword>
<sequence length="145" mass="16424">MPRSPQDILPWVLHEISFPRDPKEDKDPHKVQLSIDVRPNGIILEFVQRLFEDPRLVKPTSVSAVPQEDENTTAHDSGIGTGSGLPSMLDIQEEQARPTVSNFRHYKENQDPNNVESSKPVRSKKTKRESAQPSAKEEQKLSSQF</sequence>
<dbReference type="AlphaFoldDB" id="A0A7M7T6C7"/>
<dbReference type="Proteomes" id="UP000002358">
    <property type="component" value="Unassembled WGS sequence"/>
</dbReference>
<accession>A0A7M7T6C7</accession>
<feature type="compositionally biased region" description="Basic and acidic residues" evidence="1">
    <location>
        <begin position="135"/>
        <end position="145"/>
    </location>
</feature>
<evidence type="ECO:0000313" key="2">
    <source>
        <dbReference type="EnsemblMetazoa" id="XP_031777414"/>
    </source>
</evidence>
<name>A0A7M7T6C7_NASVI</name>
<reference evidence="2" key="1">
    <citation type="submission" date="2021-01" db="UniProtKB">
        <authorList>
            <consortium name="EnsemblMetazoa"/>
        </authorList>
    </citation>
    <scope>IDENTIFICATION</scope>
</reference>
<feature type="region of interest" description="Disordered" evidence="1">
    <location>
        <begin position="61"/>
        <end position="145"/>
    </location>
</feature>
<evidence type="ECO:0000313" key="3">
    <source>
        <dbReference type="Proteomes" id="UP000002358"/>
    </source>
</evidence>